<evidence type="ECO:0000313" key="2">
    <source>
        <dbReference type="EMBL" id="KAF2678406.1"/>
    </source>
</evidence>
<accession>A0A6G1IJJ2</accession>
<keyword evidence="3" id="KW-1185">Reference proteome</keyword>
<dbReference type="Proteomes" id="UP000799291">
    <property type="component" value="Unassembled WGS sequence"/>
</dbReference>
<gene>
    <name evidence="2" type="ORF">K458DRAFT_138478</name>
</gene>
<protein>
    <submittedName>
        <fullName evidence="2">Uncharacterized protein</fullName>
    </submittedName>
</protein>
<name>A0A6G1IJJ2_9PLEO</name>
<feature type="region of interest" description="Disordered" evidence="1">
    <location>
        <begin position="16"/>
        <end position="45"/>
    </location>
</feature>
<organism evidence="2 3">
    <name type="scientific">Lentithecium fluviatile CBS 122367</name>
    <dbReference type="NCBI Taxonomy" id="1168545"/>
    <lineage>
        <taxon>Eukaryota</taxon>
        <taxon>Fungi</taxon>
        <taxon>Dikarya</taxon>
        <taxon>Ascomycota</taxon>
        <taxon>Pezizomycotina</taxon>
        <taxon>Dothideomycetes</taxon>
        <taxon>Pleosporomycetidae</taxon>
        <taxon>Pleosporales</taxon>
        <taxon>Massarineae</taxon>
        <taxon>Lentitheciaceae</taxon>
        <taxon>Lentithecium</taxon>
    </lineage>
</organism>
<dbReference type="AlphaFoldDB" id="A0A6G1IJJ2"/>
<evidence type="ECO:0000256" key="1">
    <source>
        <dbReference type="SAM" id="MobiDB-lite"/>
    </source>
</evidence>
<evidence type="ECO:0000313" key="3">
    <source>
        <dbReference type="Proteomes" id="UP000799291"/>
    </source>
</evidence>
<dbReference type="EMBL" id="MU005612">
    <property type="protein sequence ID" value="KAF2678406.1"/>
    <property type="molecule type" value="Genomic_DNA"/>
</dbReference>
<proteinExistence type="predicted"/>
<sequence>MPILLHLHTHNRIKPFDHQYRFPTPTPASLHSPPPTTKPIHSSTHIPHIPAQSISQTNFPNPIPATLRYDLT</sequence>
<reference evidence="2" key="1">
    <citation type="journal article" date="2020" name="Stud. Mycol.">
        <title>101 Dothideomycetes genomes: a test case for predicting lifestyles and emergence of pathogens.</title>
        <authorList>
            <person name="Haridas S."/>
            <person name="Albert R."/>
            <person name="Binder M."/>
            <person name="Bloem J."/>
            <person name="Labutti K."/>
            <person name="Salamov A."/>
            <person name="Andreopoulos B."/>
            <person name="Baker S."/>
            <person name="Barry K."/>
            <person name="Bills G."/>
            <person name="Bluhm B."/>
            <person name="Cannon C."/>
            <person name="Castanera R."/>
            <person name="Culley D."/>
            <person name="Daum C."/>
            <person name="Ezra D."/>
            <person name="Gonzalez J."/>
            <person name="Henrissat B."/>
            <person name="Kuo A."/>
            <person name="Liang C."/>
            <person name="Lipzen A."/>
            <person name="Lutzoni F."/>
            <person name="Magnuson J."/>
            <person name="Mondo S."/>
            <person name="Nolan M."/>
            <person name="Ohm R."/>
            <person name="Pangilinan J."/>
            <person name="Park H.-J."/>
            <person name="Ramirez L."/>
            <person name="Alfaro M."/>
            <person name="Sun H."/>
            <person name="Tritt A."/>
            <person name="Yoshinaga Y."/>
            <person name="Zwiers L.-H."/>
            <person name="Turgeon B."/>
            <person name="Goodwin S."/>
            <person name="Spatafora J."/>
            <person name="Crous P."/>
            <person name="Grigoriev I."/>
        </authorList>
    </citation>
    <scope>NUCLEOTIDE SEQUENCE</scope>
    <source>
        <strain evidence="2">CBS 122367</strain>
    </source>
</reference>